<evidence type="ECO:0000313" key="22">
    <source>
        <dbReference type="Proteomes" id="UP000241074"/>
    </source>
</evidence>
<dbReference type="InterPro" id="IPR011004">
    <property type="entry name" value="Trimer_LpxA-like_sf"/>
</dbReference>
<keyword evidence="13 18" id="KW-0012">Acyltransferase</keyword>
<evidence type="ECO:0000256" key="11">
    <source>
        <dbReference type="ARBA" id="ARBA00022984"/>
    </source>
</evidence>
<feature type="binding site" evidence="18">
    <location>
        <position position="106"/>
    </location>
    <ligand>
        <name>Mg(2+)</name>
        <dbReference type="ChEBI" id="CHEBI:18420"/>
    </ligand>
</feature>
<evidence type="ECO:0000259" key="19">
    <source>
        <dbReference type="Pfam" id="PF12804"/>
    </source>
</evidence>
<evidence type="ECO:0000256" key="12">
    <source>
        <dbReference type="ARBA" id="ARBA00023268"/>
    </source>
</evidence>
<dbReference type="OrthoDB" id="9775031at2"/>
<dbReference type="InterPro" id="IPR001451">
    <property type="entry name" value="Hexapep"/>
</dbReference>
<dbReference type="EC" id="2.7.7.23" evidence="18"/>
<evidence type="ECO:0000256" key="1">
    <source>
        <dbReference type="ARBA" id="ARBA00004496"/>
    </source>
</evidence>
<evidence type="ECO:0000256" key="17">
    <source>
        <dbReference type="ARBA" id="ARBA00049628"/>
    </source>
</evidence>
<comment type="catalytic activity">
    <reaction evidence="15 18">
        <text>alpha-D-glucosamine 1-phosphate + acetyl-CoA = N-acetyl-alpha-D-glucosamine 1-phosphate + CoA + H(+)</text>
        <dbReference type="Rhea" id="RHEA:13725"/>
        <dbReference type="ChEBI" id="CHEBI:15378"/>
        <dbReference type="ChEBI" id="CHEBI:57287"/>
        <dbReference type="ChEBI" id="CHEBI:57288"/>
        <dbReference type="ChEBI" id="CHEBI:57776"/>
        <dbReference type="ChEBI" id="CHEBI:58516"/>
        <dbReference type="EC" id="2.3.1.157"/>
    </reaction>
</comment>
<feature type="binding site" evidence="18">
    <location>
        <position position="443"/>
    </location>
    <ligand>
        <name>acetyl-CoA</name>
        <dbReference type="ChEBI" id="CHEBI:57288"/>
    </ligand>
</feature>
<dbReference type="Pfam" id="PF25087">
    <property type="entry name" value="GMPPB_C"/>
    <property type="match status" value="1"/>
</dbReference>
<comment type="pathway">
    <text evidence="18">Bacterial outer membrane biogenesis; LPS lipid A biosynthesis.</text>
</comment>
<dbReference type="GO" id="GO:0008360">
    <property type="term" value="P:regulation of cell shape"/>
    <property type="evidence" value="ECO:0007669"/>
    <property type="project" value="UniProtKB-KW"/>
</dbReference>
<keyword evidence="8 18" id="KW-0677">Repeat</keyword>
<dbReference type="InterPro" id="IPR025877">
    <property type="entry name" value="MobA-like_NTP_Trfase"/>
</dbReference>
<feature type="binding site" evidence="18">
    <location>
        <begin position="104"/>
        <end position="106"/>
    </location>
    <ligand>
        <name>UDP-N-acetyl-alpha-D-glucosamine</name>
        <dbReference type="ChEBI" id="CHEBI:57705"/>
    </ligand>
</feature>
<evidence type="ECO:0000256" key="18">
    <source>
        <dbReference type="HAMAP-Rule" id="MF_01631"/>
    </source>
</evidence>
<feature type="region of interest" description="N-acetyltransferase" evidence="18">
    <location>
        <begin position="254"/>
        <end position="461"/>
    </location>
</feature>
<feature type="domain" description="Mannose-1-phosphate guanyltransferase C-terminal" evidence="20">
    <location>
        <begin position="267"/>
        <end position="352"/>
    </location>
</feature>
<accession>A0A2P1PP94</accession>
<evidence type="ECO:0000256" key="6">
    <source>
        <dbReference type="ARBA" id="ARBA00022695"/>
    </source>
</evidence>
<evidence type="ECO:0000256" key="15">
    <source>
        <dbReference type="ARBA" id="ARBA00048247"/>
    </source>
</evidence>
<keyword evidence="6 18" id="KW-0548">Nucleotidyltransferase</keyword>
<feature type="binding site" evidence="18">
    <location>
        <position position="25"/>
    </location>
    <ligand>
        <name>UDP-N-acetyl-alpha-D-glucosamine</name>
        <dbReference type="ChEBI" id="CHEBI:57705"/>
    </ligand>
</feature>
<dbReference type="Gene3D" id="3.90.550.10">
    <property type="entry name" value="Spore Coat Polysaccharide Biosynthesis Protein SpsA, Chain A"/>
    <property type="match status" value="1"/>
</dbReference>
<feature type="region of interest" description="Linker" evidence="18">
    <location>
        <begin position="233"/>
        <end position="253"/>
    </location>
</feature>
<dbReference type="NCBIfam" id="TIGR01173">
    <property type="entry name" value="glmU"/>
    <property type="match status" value="1"/>
</dbReference>
<dbReference type="GO" id="GO:0000902">
    <property type="term" value="P:cell morphogenesis"/>
    <property type="evidence" value="ECO:0007669"/>
    <property type="project" value="UniProtKB-UniRule"/>
</dbReference>
<dbReference type="CDD" id="cd03353">
    <property type="entry name" value="LbH_GlmU_C"/>
    <property type="match status" value="1"/>
</dbReference>
<keyword evidence="9 18" id="KW-0460">Magnesium</keyword>
<proteinExistence type="inferred from homology"/>
<feature type="domain" description="MobA-like NTP transferase" evidence="19">
    <location>
        <begin position="8"/>
        <end position="155"/>
    </location>
</feature>
<feature type="binding site" evidence="18">
    <location>
        <begin position="389"/>
        <end position="390"/>
    </location>
    <ligand>
        <name>acetyl-CoA</name>
        <dbReference type="ChEBI" id="CHEBI:57288"/>
    </ligand>
</feature>
<evidence type="ECO:0000259" key="20">
    <source>
        <dbReference type="Pfam" id="PF25087"/>
    </source>
</evidence>
<evidence type="ECO:0000256" key="16">
    <source>
        <dbReference type="ARBA" id="ARBA00048493"/>
    </source>
</evidence>
<dbReference type="HAMAP" id="MF_01631">
    <property type="entry name" value="GlmU"/>
    <property type="match status" value="1"/>
</dbReference>
<comment type="subunit">
    <text evidence="18">Homotrimer.</text>
</comment>
<dbReference type="CDD" id="cd02540">
    <property type="entry name" value="GT2_GlmU_N_bac"/>
    <property type="match status" value="1"/>
</dbReference>
<evidence type="ECO:0000256" key="9">
    <source>
        <dbReference type="ARBA" id="ARBA00022842"/>
    </source>
</evidence>
<dbReference type="GO" id="GO:0009252">
    <property type="term" value="P:peptidoglycan biosynthetic process"/>
    <property type="evidence" value="ECO:0007669"/>
    <property type="project" value="UniProtKB-UniRule"/>
</dbReference>
<dbReference type="GO" id="GO:0006048">
    <property type="term" value="P:UDP-N-acetylglucosamine biosynthetic process"/>
    <property type="evidence" value="ECO:0007669"/>
    <property type="project" value="UniProtKB-UniPathway"/>
</dbReference>
<feature type="binding site" evidence="18">
    <location>
        <begin position="11"/>
        <end position="14"/>
    </location>
    <ligand>
        <name>UDP-N-acetyl-alpha-D-glucosamine</name>
        <dbReference type="ChEBI" id="CHEBI:57705"/>
    </ligand>
</feature>
<dbReference type="UniPathway" id="UPA00113">
    <property type="reaction ID" value="UER00532"/>
</dbReference>
<feature type="binding site" evidence="18">
    <location>
        <position position="383"/>
    </location>
    <ligand>
        <name>acetyl-CoA</name>
        <dbReference type="ChEBI" id="CHEBI:57288"/>
    </ligand>
</feature>
<dbReference type="GO" id="GO:0016020">
    <property type="term" value="C:membrane"/>
    <property type="evidence" value="ECO:0007669"/>
    <property type="project" value="GOC"/>
</dbReference>
<evidence type="ECO:0000256" key="7">
    <source>
        <dbReference type="ARBA" id="ARBA00022723"/>
    </source>
</evidence>
<feature type="binding site" evidence="18">
    <location>
        <begin position="82"/>
        <end position="83"/>
    </location>
    <ligand>
        <name>UDP-N-acetyl-alpha-D-glucosamine</name>
        <dbReference type="ChEBI" id="CHEBI:57705"/>
    </ligand>
</feature>
<dbReference type="InterPro" id="IPR005882">
    <property type="entry name" value="Bifunctional_GlmU"/>
</dbReference>
<feature type="binding site" evidence="18">
    <location>
        <position position="336"/>
    </location>
    <ligand>
        <name>UDP-N-acetyl-alpha-D-glucosamine</name>
        <dbReference type="ChEBI" id="CHEBI:57705"/>
    </ligand>
</feature>
<keyword evidence="12 18" id="KW-0511">Multifunctional enzyme</keyword>
<feature type="active site" description="Proton acceptor" evidence="18">
    <location>
        <position position="366"/>
    </location>
</feature>
<evidence type="ECO:0000256" key="13">
    <source>
        <dbReference type="ARBA" id="ARBA00023315"/>
    </source>
</evidence>
<dbReference type="KEGG" id="xba:C7S18_05315"/>
<feature type="binding site" evidence="18">
    <location>
        <position position="172"/>
    </location>
    <ligand>
        <name>UDP-N-acetyl-alpha-D-glucosamine</name>
        <dbReference type="ChEBI" id="CHEBI:57705"/>
    </ligand>
</feature>
<evidence type="ECO:0000256" key="10">
    <source>
        <dbReference type="ARBA" id="ARBA00022960"/>
    </source>
</evidence>
<dbReference type="InterPro" id="IPR050065">
    <property type="entry name" value="GlmU-like"/>
</dbReference>
<sequence length="461" mass="48791">MRARPLHVIILAAGEGKRMRSRLPKVLAPIAGKPMLHHVIDAARALAPERIHVVRGHGGDQVMASLSGASDVGFIEQSKQLGTGHAMMMAMPEVPDLAHVLVLYGDVPLIQTTSLSALLATLGAETPLAVLTASFAEPKGYGRIVRDAADRVRAIVEEKDASPAERQIREINTGMIAADAGALRQWLATLGNQNAQGEYYLTDVFAKAAAANTPAAAVLIGAEEEALGANDPWQLADLERRWQRRAARALCTEGVRFADPNRFDLRGTLTVGQDVEIDVDVIIEGTVHLGDGVRVGPYTRIRDCRIAAGTEIRAHCDLDGADIQGAAQIGPFARLRPGTVLAEGVHVGNFVETKNAHLGVGSKANHLTYLGDARIGAKVNVGAGTITCNYDGVNKFQTVIEDGAFIGSNSALVAPVTIGQMATIGAGSVVSKDAPADQLTVSRARQVSLPGWQRPKKLPKT</sequence>
<comment type="pathway">
    <text evidence="18">Nucleotide-sugar biosynthesis; UDP-N-acetyl-alpha-D-glucosamine biosynthesis; N-acetyl-alpha-D-glucosamine 1-phosphate from alpha-D-glucosamine 6-phosphate (route II): step 2/2.</text>
</comment>
<dbReference type="InterPro" id="IPR056729">
    <property type="entry name" value="GMPPB_C"/>
</dbReference>
<dbReference type="EC" id="2.3.1.157" evidence="18"/>
<keyword evidence="22" id="KW-1185">Reference proteome</keyword>
<feature type="binding site" evidence="18">
    <location>
        <position position="408"/>
    </location>
    <ligand>
        <name>acetyl-CoA</name>
        <dbReference type="ChEBI" id="CHEBI:57288"/>
    </ligand>
</feature>
<feature type="binding site" evidence="18">
    <location>
        <position position="380"/>
    </location>
    <ligand>
        <name>UDP-N-acetyl-alpha-D-glucosamine</name>
        <dbReference type="ChEBI" id="CHEBI:57705"/>
    </ligand>
</feature>
<dbReference type="SUPFAM" id="SSF51161">
    <property type="entry name" value="Trimeric LpxA-like enzymes"/>
    <property type="match status" value="1"/>
</dbReference>
<keyword evidence="14 18" id="KW-0961">Cell wall biogenesis/degradation</keyword>
<dbReference type="GO" id="GO:0000287">
    <property type="term" value="F:magnesium ion binding"/>
    <property type="evidence" value="ECO:0007669"/>
    <property type="project" value="UniProtKB-UniRule"/>
</dbReference>
<dbReference type="PANTHER" id="PTHR43584:SF3">
    <property type="entry name" value="BIFUNCTIONAL PROTEIN GLMU"/>
    <property type="match status" value="1"/>
</dbReference>
<feature type="binding site" evidence="18">
    <location>
        <position position="157"/>
    </location>
    <ligand>
        <name>UDP-N-acetyl-alpha-D-glucosamine</name>
        <dbReference type="ChEBI" id="CHEBI:57705"/>
    </ligand>
</feature>
<dbReference type="SUPFAM" id="SSF53448">
    <property type="entry name" value="Nucleotide-diphospho-sugar transferases"/>
    <property type="match status" value="1"/>
</dbReference>
<dbReference type="GO" id="GO:0071555">
    <property type="term" value="P:cell wall organization"/>
    <property type="evidence" value="ECO:0007669"/>
    <property type="project" value="UniProtKB-KW"/>
</dbReference>
<feature type="binding site" evidence="18">
    <location>
        <position position="230"/>
    </location>
    <ligand>
        <name>UDP-N-acetyl-alpha-D-glucosamine</name>
        <dbReference type="ChEBI" id="CHEBI:57705"/>
    </ligand>
</feature>
<comment type="similarity">
    <text evidence="3 18">In the N-terminal section; belongs to the N-acetylglucosamine-1-phosphate uridyltransferase family.</text>
</comment>
<keyword evidence="11 18" id="KW-0573">Peptidoglycan synthesis</keyword>
<feature type="binding site" evidence="18">
    <location>
        <position position="369"/>
    </location>
    <ligand>
        <name>UDP-N-acetyl-alpha-D-glucosamine</name>
        <dbReference type="ChEBI" id="CHEBI:57705"/>
    </ligand>
</feature>
<keyword evidence="7 18" id="KW-0479">Metal-binding</keyword>
<dbReference type="UniPathway" id="UPA00973"/>
<evidence type="ECO:0000256" key="5">
    <source>
        <dbReference type="ARBA" id="ARBA00022679"/>
    </source>
</evidence>
<keyword evidence="4 18" id="KW-0963">Cytoplasm</keyword>
<dbReference type="InterPro" id="IPR029044">
    <property type="entry name" value="Nucleotide-diphossugar_trans"/>
</dbReference>
<gene>
    <name evidence="18 21" type="primary">glmU</name>
    <name evidence="21" type="ORF">C7S18_05315</name>
</gene>
<dbReference type="GO" id="GO:0019134">
    <property type="term" value="F:glucosamine-1-phosphate N-acetyltransferase activity"/>
    <property type="evidence" value="ECO:0007669"/>
    <property type="project" value="UniProtKB-UniRule"/>
</dbReference>
<evidence type="ECO:0000256" key="8">
    <source>
        <dbReference type="ARBA" id="ARBA00022737"/>
    </source>
</evidence>
<comment type="pathway">
    <text evidence="18">Nucleotide-sugar biosynthesis; UDP-N-acetyl-alpha-D-glucosamine biosynthesis; UDP-N-acetyl-alpha-D-glucosamine from N-acetyl-alpha-D-glucosamine 1-phosphate: step 1/1.</text>
</comment>
<comment type="catalytic activity">
    <reaction evidence="16 18">
        <text>N-acetyl-alpha-D-glucosamine 1-phosphate + UTP + H(+) = UDP-N-acetyl-alpha-D-glucosamine + diphosphate</text>
        <dbReference type="Rhea" id="RHEA:13509"/>
        <dbReference type="ChEBI" id="CHEBI:15378"/>
        <dbReference type="ChEBI" id="CHEBI:33019"/>
        <dbReference type="ChEBI" id="CHEBI:46398"/>
        <dbReference type="ChEBI" id="CHEBI:57705"/>
        <dbReference type="ChEBI" id="CHEBI:57776"/>
        <dbReference type="EC" id="2.7.7.23"/>
    </reaction>
</comment>
<dbReference type="Gene3D" id="2.160.10.10">
    <property type="entry name" value="Hexapeptide repeat proteins"/>
    <property type="match status" value="1"/>
</dbReference>
<feature type="binding site" evidence="18">
    <location>
        <position position="230"/>
    </location>
    <ligand>
        <name>Mg(2+)</name>
        <dbReference type="ChEBI" id="CHEBI:18420"/>
    </ligand>
</feature>
<dbReference type="EMBL" id="CP027860">
    <property type="protein sequence ID" value="AVP96657.1"/>
    <property type="molecule type" value="Genomic_DNA"/>
</dbReference>
<keyword evidence="10 18" id="KW-0133">Cell shape</keyword>
<keyword evidence="5 18" id="KW-0808">Transferase</keyword>
<evidence type="ECO:0000256" key="2">
    <source>
        <dbReference type="ARBA" id="ARBA00007707"/>
    </source>
</evidence>
<dbReference type="GO" id="GO:0009245">
    <property type="term" value="P:lipid A biosynthetic process"/>
    <property type="evidence" value="ECO:0007669"/>
    <property type="project" value="UniProtKB-UniRule"/>
</dbReference>
<dbReference type="Proteomes" id="UP000241074">
    <property type="component" value="Chromosome"/>
</dbReference>
<organism evidence="21 22">
    <name type="scientific">Ahniella affigens</name>
    <dbReference type="NCBI Taxonomy" id="2021234"/>
    <lineage>
        <taxon>Bacteria</taxon>
        <taxon>Pseudomonadati</taxon>
        <taxon>Pseudomonadota</taxon>
        <taxon>Gammaproteobacteria</taxon>
        <taxon>Lysobacterales</taxon>
        <taxon>Rhodanobacteraceae</taxon>
        <taxon>Ahniella</taxon>
    </lineage>
</organism>
<feature type="binding site" evidence="18">
    <location>
        <position position="354"/>
    </location>
    <ligand>
        <name>UDP-N-acetyl-alpha-D-glucosamine</name>
        <dbReference type="ChEBI" id="CHEBI:57705"/>
    </ligand>
</feature>
<dbReference type="GO" id="GO:0003977">
    <property type="term" value="F:UDP-N-acetylglucosamine diphosphorylase activity"/>
    <property type="evidence" value="ECO:0007669"/>
    <property type="project" value="UniProtKB-UniRule"/>
</dbReference>
<evidence type="ECO:0000256" key="4">
    <source>
        <dbReference type="ARBA" id="ARBA00022490"/>
    </source>
</evidence>
<comment type="similarity">
    <text evidence="2 18">In the C-terminal section; belongs to the transferase hexapeptide repeat family.</text>
</comment>
<dbReference type="InterPro" id="IPR038009">
    <property type="entry name" value="GlmU_C_LbH"/>
</dbReference>
<dbReference type="RefSeq" id="WP_106890585.1">
    <property type="nucleotide sequence ID" value="NZ_CP027860.1"/>
</dbReference>
<dbReference type="GO" id="GO:0005737">
    <property type="term" value="C:cytoplasm"/>
    <property type="evidence" value="ECO:0007669"/>
    <property type="project" value="UniProtKB-SubCell"/>
</dbReference>
<name>A0A2P1PP94_9GAMM</name>
<feature type="binding site" evidence="18">
    <location>
        <position position="142"/>
    </location>
    <ligand>
        <name>UDP-N-acetyl-alpha-D-glucosamine</name>
        <dbReference type="ChEBI" id="CHEBI:57705"/>
    </ligand>
</feature>
<dbReference type="AlphaFoldDB" id="A0A2P1PP94"/>
<evidence type="ECO:0000256" key="14">
    <source>
        <dbReference type="ARBA" id="ARBA00023316"/>
    </source>
</evidence>
<protein>
    <recommendedName>
        <fullName evidence="18">Bifunctional protein GlmU</fullName>
    </recommendedName>
    <domain>
        <recommendedName>
            <fullName evidence="18">UDP-N-acetylglucosamine pyrophosphorylase</fullName>
            <ecNumber evidence="18">2.7.7.23</ecNumber>
        </recommendedName>
        <alternativeName>
            <fullName evidence="18">N-acetylglucosamine-1-phosphate uridyltransferase</fullName>
        </alternativeName>
    </domain>
    <domain>
        <recommendedName>
            <fullName evidence="18">Glucosamine-1-phosphate N-acetyltransferase</fullName>
            <ecNumber evidence="18">2.3.1.157</ecNumber>
        </recommendedName>
    </domain>
</protein>
<comment type="function">
    <text evidence="17 18">Catalyzes the last two sequential reactions in the de novo biosynthetic pathway for UDP-N-acetylglucosamine (UDP-GlcNAc). The C-terminal domain catalyzes the transfer of acetyl group from acetyl coenzyme A to glucosamine-1-phosphate (GlcN-1-P) to produce N-acetylglucosamine-1-phosphate (GlcNAc-1-P), which is converted into UDP-GlcNAc by the transfer of uridine 5-monophosphate (from uridine 5-triphosphate), a reaction catalyzed by the N-terminal domain.</text>
</comment>
<evidence type="ECO:0000313" key="21">
    <source>
        <dbReference type="EMBL" id="AVP96657.1"/>
    </source>
</evidence>
<feature type="region of interest" description="Pyrophosphorylase" evidence="18">
    <location>
        <begin position="1"/>
        <end position="232"/>
    </location>
</feature>
<feature type="binding site" evidence="18">
    <location>
        <position position="426"/>
    </location>
    <ligand>
        <name>acetyl-CoA</name>
        <dbReference type="ChEBI" id="CHEBI:57288"/>
    </ligand>
</feature>
<reference evidence="21 22" key="2">
    <citation type="submission" date="2018-03" db="EMBL/GenBank/DDBJ databases">
        <authorList>
            <person name="Keele B.F."/>
        </authorList>
    </citation>
    <scope>NUCLEOTIDE SEQUENCE [LARGE SCALE GENOMIC DNA]</scope>
    <source>
        <strain evidence="21 22">D13</strain>
    </source>
</reference>
<comment type="cofactor">
    <cofactor evidence="18">
        <name>Mg(2+)</name>
        <dbReference type="ChEBI" id="CHEBI:18420"/>
    </cofactor>
    <text evidence="18">Binds 1 Mg(2+) ion per subunit.</text>
</comment>
<dbReference type="Pfam" id="PF14602">
    <property type="entry name" value="Hexapep_2"/>
    <property type="match status" value="1"/>
</dbReference>
<dbReference type="PANTHER" id="PTHR43584">
    <property type="entry name" value="NUCLEOTIDYL TRANSFERASE"/>
    <property type="match status" value="1"/>
</dbReference>
<reference evidence="21 22" key="1">
    <citation type="submission" date="2018-03" db="EMBL/GenBank/DDBJ databases">
        <title>Ahniella affigens gen. nov., sp. nov., a gammaproteobacterium isolated from sandy soil near a stream.</title>
        <authorList>
            <person name="Ko Y."/>
            <person name="Kim J.-H."/>
        </authorList>
    </citation>
    <scope>NUCLEOTIDE SEQUENCE [LARGE SCALE GENOMIC DNA]</scope>
    <source>
        <strain evidence="21 22">D13</strain>
    </source>
</reference>
<feature type="binding site" evidence="18">
    <location>
        <position position="77"/>
    </location>
    <ligand>
        <name>UDP-N-acetyl-alpha-D-glucosamine</name>
        <dbReference type="ChEBI" id="CHEBI:57705"/>
    </ligand>
</feature>
<comment type="subcellular location">
    <subcellularLocation>
        <location evidence="1 18">Cytoplasm</location>
    </subcellularLocation>
</comment>
<evidence type="ECO:0000256" key="3">
    <source>
        <dbReference type="ARBA" id="ARBA00007947"/>
    </source>
</evidence>
<dbReference type="Pfam" id="PF12804">
    <property type="entry name" value="NTP_transf_3"/>
    <property type="match status" value="1"/>
</dbReference>